<dbReference type="SUPFAM" id="SSF55781">
    <property type="entry name" value="GAF domain-like"/>
    <property type="match status" value="1"/>
</dbReference>
<dbReference type="Gene3D" id="1.10.10.10">
    <property type="entry name" value="Winged helix-like DNA-binding domain superfamily/Winged helix DNA-binding domain"/>
    <property type="match status" value="1"/>
</dbReference>
<feature type="domain" description="IclR-ED" evidence="5">
    <location>
        <begin position="76"/>
        <end position="257"/>
    </location>
</feature>
<keyword evidence="1" id="KW-0805">Transcription regulation</keyword>
<name>A0A9W6HZG1_9ACTN</name>
<dbReference type="InterPro" id="IPR029016">
    <property type="entry name" value="GAF-like_dom_sf"/>
</dbReference>
<dbReference type="SUPFAM" id="SSF46785">
    <property type="entry name" value="Winged helix' DNA-binding domain"/>
    <property type="match status" value="1"/>
</dbReference>
<dbReference type="Pfam" id="PF09339">
    <property type="entry name" value="HTH_IclR"/>
    <property type="match status" value="1"/>
</dbReference>
<evidence type="ECO:0000313" key="7">
    <source>
        <dbReference type="Proteomes" id="UP001143474"/>
    </source>
</evidence>
<dbReference type="AlphaFoldDB" id="A0A9W6HZG1"/>
<dbReference type="Gene3D" id="3.30.450.40">
    <property type="match status" value="1"/>
</dbReference>
<sequence length="257" mass="27390">MELMAKPMKIPPAYASNSVDHALRLAQILQIDGAITVSAAAERLGVARSTAHRLLTALVYRDFAVQDEDRTYRVGPILALAERAQSDVGALRAAALGPMRALVDRIGETVNLSIRTGRNVRFIASVECAQALRVGSREGMVFPAHQATGGLIALAALSDEELATLYAADDRRDPGEEPPDLAKLRRELRSVRLSGVVLNLERTERGVTAMGCAVKDRAGATVAALSVSMPSVRYSPKQLTPLIAEVTAAADAITRAL</sequence>
<evidence type="ECO:0000313" key="6">
    <source>
        <dbReference type="EMBL" id="GLK08887.1"/>
    </source>
</evidence>
<gene>
    <name evidence="6" type="ORF">GCM10017600_22920</name>
</gene>
<reference evidence="6" key="1">
    <citation type="journal article" date="2014" name="Int. J. Syst. Evol. Microbiol.">
        <title>Complete genome sequence of Corynebacterium casei LMG S-19264T (=DSM 44701T), isolated from a smear-ripened cheese.</title>
        <authorList>
            <consortium name="US DOE Joint Genome Institute (JGI-PGF)"/>
            <person name="Walter F."/>
            <person name="Albersmeier A."/>
            <person name="Kalinowski J."/>
            <person name="Ruckert C."/>
        </authorList>
    </citation>
    <scope>NUCLEOTIDE SEQUENCE</scope>
    <source>
        <strain evidence="6">VKM Ac-2007</strain>
    </source>
</reference>
<dbReference type="Pfam" id="PF01614">
    <property type="entry name" value="IclR_C"/>
    <property type="match status" value="1"/>
</dbReference>
<dbReference type="PROSITE" id="PS51078">
    <property type="entry name" value="ICLR_ED"/>
    <property type="match status" value="1"/>
</dbReference>
<keyword evidence="2" id="KW-0238">DNA-binding</keyword>
<protein>
    <submittedName>
        <fullName evidence="6">Transcriptional regulator</fullName>
    </submittedName>
</protein>
<dbReference type="SMART" id="SM00346">
    <property type="entry name" value="HTH_ICLR"/>
    <property type="match status" value="1"/>
</dbReference>
<dbReference type="Proteomes" id="UP001143474">
    <property type="component" value="Unassembled WGS sequence"/>
</dbReference>
<dbReference type="InterPro" id="IPR014757">
    <property type="entry name" value="Tscrpt_reg_IclR_C"/>
</dbReference>
<keyword evidence="7" id="KW-1185">Reference proteome</keyword>
<dbReference type="PANTHER" id="PTHR30136">
    <property type="entry name" value="HELIX-TURN-HELIX TRANSCRIPTIONAL REGULATOR, ICLR FAMILY"/>
    <property type="match status" value="1"/>
</dbReference>
<feature type="domain" description="HTH iclR-type" evidence="4">
    <location>
        <begin position="16"/>
        <end position="76"/>
    </location>
</feature>
<dbReference type="GO" id="GO:0003677">
    <property type="term" value="F:DNA binding"/>
    <property type="evidence" value="ECO:0007669"/>
    <property type="project" value="UniProtKB-KW"/>
</dbReference>
<proteinExistence type="predicted"/>
<dbReference type="EMBL" id="BSEV01000003">
    <property type="protein sequence ID" value="GLK08887.1"/>
    <property type="molecule type" value="Genomic_DNA"/>
</dbReference>
<evidence type="ECO:0000259" key="5">
    <source>
        <dbReference type="PROSITE" id="PS51078"/>
    </source>
</evidence>
<comment type="caution">
    <text evidence="6">The sequence shown here is derived from an EMBL/GenBank/DDBJ whole genome shotgun (WGS) entry which is preliminary data.</text>
</comment>
<evidence type="ECO:0000256" key="3">
    <source>
        <dbReference type="ARBA" id="ARBA00023163"/>
    </source>
</evidence>
<evidence type="ECO:0000256" key="2">
    <source>
        <dbReference type="ARBA" id="ARBA00023125"/>
    </source>
</evidence>
<keyword evidence="3" id="KW-0804">Transcription</keyword>
<dbReference type="PANTHER" id="PTHR30136:SF35">
    <property type="entry name" value="HTH-TYPE TRANSCRIPTIONAL REGULATOR RV1719"/>
    <property type="match status" value="1"/>
</dbReference>
<dbReference type="InterPro" id="IPR036388">
    <property type="entry name" value="WH-like_DNA-bd_sf"/>
</dbReference>
<dbReference type="GO" id="GO:0045892">
    <property type="term" value="P:negative regulation of DNA-templated transcription"/>
    <property type="evidence" value="ECO:0007669"/>
    <property type="project" value="TreeGrafter"/>
</dbReference>
<evidence type="ECO:0000256" key="1">
    <source>
        <dbReference type="ARBA" id="ARBA00023015"/>
    </source>
</evidence>
<dbReference type="GO" id="GO:0003700">
    <property type="term" value="F:DNA-binding transcription factor activity"/>
    <property type="evidence" value="ECO:0007669"/>
    <property type="project" value="TreeGrafter"/>
</dbReference>
<accession>A0A9W6HZG1</accession>
<dbReference type="InterPro" id="IPR036390">
    <property type="entry name" value="WH_DNA-bd_sf"/>
</dbReference>
<dbReference type="InterPro" id="IPR005471">
    <property type="entry name" value="Tscrpt_reg_IclR_N"/>
</dbReference>
<reference evidence="6" key="2">
    <citation type="submission" date="2023-01" db="EMBL/GenBank/DDBJ databases">
        <authorList>
            <person name="Sun Q."/>
            <person name="Evtushenko L."/>
        </authorList>
    </citation>
    <scope>NUCLEOTIDE SEQUENCE</scope>
    <source>
        <strain evidence="6">VKM Ac-2007</strain>
    </source>
</reference>
<evidence type="ECO:0000259" key="4">
    <source>
        <dbReference type="PROSITE" id="PS51077"/>
    </source>
</evidence>
<dbReference type="InterPro" id="IPR050707">
    <property type="entry name" value="HTH_MetabolicPath_Reg"/>
</dbReference>
<dbReference type="PROSITE" id="PS51077">
    <property type="entry name" value="HTH_ICLR"/>
    <property type="match status" value="1"/>
</dbReference>
<organism evidence="6 7">
    <name type="scientific">Streptosporangium carneum</name>
    <dbReference type="NCBI Taxonomy" id="47481"/>
    <lineage>
        <taxon>Bacteria</taxon>
        <taxon>Bacillati</taxon>
        <taxon>Actinomycetota</taxon>
        <taxon>Actinomycetes</taxon>
        <taxon>Streptosporangiales</taxon>
        <taxon>Streptosporangiaceae</taxon>
        <taxon>Streptosporangium</taxon>
    </lineage>
</organism>